<proteinExistence type="predicted"/>
<dbReference type="AlphaFoldDB" id="A0AAE1FE68"/>
<accession>A0AAE1FE68</accession>
<evidence type="ECO:0000256" key="1">
    <source>
        <dbReference type="SAM" id="MobiDB-lite"/>
    </source>
</evidence>
<gene>
    <name evidence="2" type="ORF">Pcinc_023841</name>
</gene>
<reference evidence="2" key="1">
    <citation type="submission" date="2023-10" db="EMBL/GenBank/DDBJ databases">
        <title>Genome assemblies of two species of porcelain crab, Petrolisthes cinctipes and Petrolisthes manimaculis (Anomura: Porcellanidae).</title>
        <authorList>
            <person name="Angst P."/>
        </authorList>
    </citation>
    <scope>NUCLEOTIDE SEQUENCE</scope>
    <source>
        <strain evidence="2">PB745_01</strain>
        <tissue evidence="2">Gill</tissue>
    </source>
</reference>
<dbReference type="EMBL" id="JAWQEG010002581">
    <property type="protein sequence ID" value="KAK3870978.1"/>
    <property type="molecule type" value="Genomic_DNA"/>
</dbReference>
<evidence type="ECO:0000313" key="2">
    <source>
        <dbReference type="EMBL" id="KAK3870978.1"/>
    </source>
</evidence>
<dbReference type="Proteomes" id="UP001286313">
    <property type="component" value="Unassembled WGS sequence"/>
</dbReference>
<keyword evidence="3" id="KW-1185">Reference proteome</keyword>
<organism evidence="2 3">
    <name type="scientific">Petrolisthes cinctipes</name>
    <name type="common">Flat porcelain crab</name>
    <dbReference type="NCBI Taxonomy" id="88211"/>
    <lineage>
        <taxon>Eukaryota</taxon>
        <taxon>Metazoa</taxon>
        <taxon>Ecdysozoa</taxon>
        <taxon>Arthropoda</taxon>
        <taxon>Crustacea</taxon>
        <taxon>Multicrustacea</taxon>
        <taxon>Malacostraca</taxon>
        <taxon>Eumalacostraca</taxon>
        <taxon>Eucarida</taxon>
        <taxon>Decapoda</taxon>
        <taxon>Pleocyemata</taxon>
        <taxon>Anomura</taxon>
        <taxon>Galatheoidea</taxon>
        <taxon>Porcellanidae</taxon>
        <taxon>Petrolisthes</taxon>
    </lineage>
</organism>
<evidence type="ECO:0000313" key="3">
    <source>
        <dbReference type="Proteomes" id="UP001286313"/>
    </source>
</evidence>
<feature type="region of interest" description="Disordered" evidence="1">
    <location>
        <begin position="280"/>
        <end position="318"/>
    </location>
</feature>
<feature type="compositionally biased region" description="Polar residues" evidence="1">
    <location>
        <begin position="121"/>
        <end position="135"/>
    </location>
</feature>
<comment type="caution">
    <text evidence="2">The sequence shown here is derived from an EMBL/GenBank/DDBJ whole genome shotgun (WGS) entry which is preliminary data.</text>
</comment>
<feature type="compositionally biased region" description="Basic residues" evidence="1">
    <location>
        <begin position="17"/>
        <end position="26"/>
    </location>
</feature>
<protein>
    <submittedName>
        <fullName evidence="2">Uncharacterized protein</fullName>
    </submittedName>
</protein>
<feature type="region of interest" description="Disordered" evidence="1">
    <location>
        <begin position="1"/>
        <end position="161"/>
    </location>
</feature>
<sequence length="318" mass="33449">MAPALTEASDPQTFHVAAHHHHHHSSGRPGQPPPSRTTSPPAAHLPLQYGGLKEPHDCTDAHLAAALANGPRRPPHLLPPPSPTGAGGLACEQEGCDPLPRPHPAHTTMDPQPGQPPLTEADSNPQESEVTTMGQDTAPAPTHDTTIMAPHKSPRPPTQDGDILALIGRDFANVNEIIDTLTRLADETPEALTAALTIPGEAPPQVSAPPLPREERARVLVEELGRRQWLLERRQARLQRRLRRVTARGLSATVSGQLRDLLGHAQVCLALQREEAAAAAAGVPATTSTTSNVPPAGSSVDPSGDDRAHSIHAPGGGC</sequence>
<name>A0AAE1FE68_PETCI</name>